<evidence type="ECO:0000313" key="2">
    <source>
        <dbReference type="Proteomes" id="UP001231649"/>
    </source>
</evidence>
<name>A0ACC2QWR0_9NEOP</name>
<sequence length="2789" mass="310089">MATMVKEKRRDKKKIKERSNRELSPVAIEPPTLEELVHITETTSGIEASNNDTIESDTQVTEEAETSNISIEIIENTEETYREQIVETYVVKGESIAQSSSVVDRTEHINVSSQTAERLDTSNLTTREVTSTSFKGSYKELSSQLARIAIPDEVTQISEDREYELIHPDAYLNMQKESQETPFEHVGEDIMPSAPCFEEVPETIQYEEAVIECKPKVKCMALEDAIKLCGGVEMEEVRAMSEREEEIVEAGPMSGPEHPLVDLLSTFRSSLIAVERERIQLACGFAEEEKRRGSLWKIEKRHVNLSEKCPCGLDVTLKASYEYAELVKEKLPVAKLRLESLLRDVQDSYCHHQHAALLAHCQIEELISETVQSNKNVIREALSLILQALRLSDNAPQALASALQRWAAALSAALIDNRDLRQLLFLLHHLFRQSRSVQWAASVVHLNVDAASPWRVIALLSLLLARPRTDTALECTEDAEETWEEVDKHGGGGAVSEGTLRERDLLALLSAFPLRDLVARLVLFTHSDIRHARPNEWGDSVGGRGVVKACCGVRVLLHALHAGARAQPTYVRLQRALRELAARALHALACLHLTSRAFYAKELEEKISAELEASFSAGFALFETQQLDELPATLLADNTAKDYCISIIIGLHDTSPKQLELLSISLPALPCDVRVRIVSQAAIDRSQDHELARIVLEFLLQIGLKRKSVSCRGMCDVAARECLGRVLAAHAYLHTTALQILADLNIVESLDPSCVKTLIVDKWRPSCTEVQSLLDDWARRCHPLLQHLLLGLDYTPYVGLPLDVQLTIGSWLCSWVLSLTTSTPEWCWSVLRRLRVHRTCWNLPCDAPAPDSEPVDLFSIAYALMATSYGHCMPVICSEGVSALCKLAGARPRDAVQCLAGVMLVMAHSPESVAYTPKFTELFTILLSSGPTLMQRALGRGGAAGSELLLRLILAQLSDDSGAMASPGVLSAWLHACWRPQLAAAAALLDAAACATRLWPHLDAYANALLQEENAKDHINNAVRNAGTAPLLCECLLRACHAVREASTHLYARLLGVLHQQRLARQKIHVDNALQKIGAKITSEELVIYRAATAALAAPMNHPSHLTLWRLFMHLYLQMPPEFGSVPAIGPLFFSGLIKSRTLNQITRRLLETITYHHKEGETLKTEHKSIDTSVVTQSNIQVERATPVRGDDGFLPALSIVDLTGESSGSSDTEDNAEDSRSEKESSPSTDAVEAKKNLFHLITYHAAAEKLLNEYLSWLEQGEKVRIAPHFADIARYIPEHALEAAWKRAVCRPPPSELDSFPAVSVPPPPDNTPPLTPFHVAVNTILKIKDRSRRRRRRTLLKSPVEDVDFQDSRTLVSLVDKHLNDIEKLAQEWCGEVGRVSALDSRLWELVSVLRVRRALPPVRQHCANKCKPLTIYIPEQEWCISVDAERGIKENRSSARAAVRRLARARPHAASTAAALHTIARRTRSSEAGVRVVERAWRAAAAPHCAACAPASSVLTALVADLAERWISHSGRLSTELLSSWGRRAGSSLQQALCGALLAPRRLPPADWPKVYSALLDSQLPSHTVFSYLSKFEMSRWSESADPAQRRDMLEILIRAVQRGGPSPAEEHHMLVELLGVHSAQLIDARELCAHVLRCATAAVNNTLPPAHWTHVVKAVEAKAAAVPFDQIGHLLRELGVLWWEARSGVKGAPLALLAPHAPHVAALLRTLQRAFVAAAMRLSLEPERVAWYAWGALQEAWGAWLAPHARAPPLLPSTADDEAYTPMLRHFVDNVHQIMLDCPGSEVHLLQQLFEWAVQSYINVQSTAPTAPGASTQESRVQASALLAELAKLPWSEHQWFYGKCLQQAIQMSTTTERELSSWCCAAWRATLAPTLLRDCDAAELVPRLASLLYLFTGTHLPNSHLILDEASKLPWYRLPEPALDEALDRFFMLHHNPACPYHDLPQFRLILVACGLAAAESATYSSHSGPWRTARTRGVSQWVRGACAPALLSHVPAHSTHVLRTLTDLAPRLNETEGEVEELLSRAVIIMCMEPAASVALPVWVSWVSSSPPRLVRACVSAVATLTAFEYFATLADAAVRALLLSNESHGWHEVSVRWAQCPWRDAPPLAQRARLHAAYACALTHAHAPSATRATLSALLSAEIHFVDNEPIIALWICYACRIALTHSDASDESDETRECGAAARALLARWTEQPRRSILRVVTMHADTDKPTALTPRAEQLDKHRTTVYVELIALTYKMHSSTVWKLAAEPNYNTNIDQDFPYSDLPHQGEARLLKIPVSLNDLIRHVDYFGEGRIVSARGVSGFTNCYNVNHQYRLVSSGPDKDKKIPNRIPLVSYTDCDTSGYIKHNSVRTVTVAAERLNSSCAKDIARVVNNDLGTVLVFGAHEQTQGLVELATELKKKGMFPYINATLPNELQGLTLYDGHIAFLNNNDIRTRKDELYNNVVNGDYDSAVNTTRGFFITGLGENLDAIVQKLIREAPRNVVVFAYKLWHGGAKDVVRNHFPDQFQYIVSEDPVMIVNYAYNQALKLDSKTGTSNNDRAVWGDSRLPRTSSRLSWKILPVCQGNDLTFKLYNIDCDMYMRMDDQGVYDGDKHCWGSTTNEEDPNVDRFKYYFETEMVTDTDLVFLITNVHQKQRVKLEVAADKCGDRLAWGNNLNVHDDTKRNNHRLLCRYAQCILSPDDNTRRAYESACSAALGANNDVSSWAGSPQLDKLVRLAVRLWPKSEKYFQYEMEVAPAVGVECLARIVCCVGNVGHCLRPHGPRWGPRTWVEIERRND</sequence>
<comment type="caution">
    <text evidence="1">The sequence shown here is derived from an EMBL/GenBank/DDBJ whole genome shotgun (WGS) entry which is preliminary data.</text>
</comment>
<dbReference type="EMBL" id="CM056784">
    <property type="protein sequence ID" value="KAJ8724600.1"/>
    <property type="molecule type" value="Genomic_DNA"/>
</dbReference>
<reference evidence="1" key="1">
    <citation type="submission" date="2023-03" db="EMBL/GenBank/DDBJ databases">
        <title>Chromosome-level genomes of two armyworms, Mythimna separata and Mythimna loreyi, provide insights into the biosynthesis and reception of sex pheromones.</title>
        <authorList>
            <person name="Zhao H."/>
        </authorList>
    </citation>
    <scope>NUCLEOTIDE SEQUENCE</scope>
    <source>
        <strain evidence="1">BeijingLab</strain>
    </source>
</reference>
<proteinExistence type="predicted"/>
<organism evidence="1 2">
    <name type="scientific">Mythimna loreyi</name>
    <dbReference type="NCBI Taxonomy" id="667449"/>
    <lineage>
        <taxon>Eukaryota</taxon>
        <taxon>Metazoa</taxon>
        <taxon>Ecdysozoa</taxon>
        <taxon>Arthropoda</taxon>
        <taxon>Hexapoda</taxon>
        <taxon>Insecta</taxon>
        <taxon>Pterygota</taxon>
        <taxon>Neoptera</taxon>
        <taxon>Endopterygota</taxon>
        <taxon>Lepidoptera</taxon>
        <taxon>Glossata</taxon>
        <taxon>Ditrysia</taxon>
        <taxon>Noctuoidea</taxon>
        <taxon>Noctuidae</taxon>
        <taxon>Noctuinae</taxon>
        <taxon>Hadenini</taxon>
        <taxon>Mythimna</taxon>
    </lineage>
</organism>
<protein>
    <submittedName>
        <fullName evidence="1">Uncharacterized protein</fullName>
    </submittedName>
</protein>
<keyword evidence="2" id="KW-1185">Reference proteome</keyword>
<gene>
    <name evidence="1" type="ORF">PYW08_016074</name>
</gene>
<dbReference type="Proteomes" id="UP001231649">
    <property type="component" value="Chromosome 8"/>
</dbReference>
<accession>A0ACC2QWR0</accession>
<evidence type="ECO:0000313" key="1">
    <source>
        <dbReference type="EMBL" id="KAJ8724600.1"/>
    </source>
</evidence>